<dbReference type="Proteomes" id="UP001152622">
    <property type="component" value="Chromosome 4"/>
</dbReference>
<organism evidence="2 3">
    <name type="scientific">Synaphobranchus kaupii</name>
    <name type="common">Kaup's arrowtooth eel</name>
    <dbReference type="NCBI Taxonomy" id="118154"/>
    <lineage>
        <taxon>Eukaryota</taxon>
        <taxon>Metazoa</taxon>
        <taxon>Chordata</taxon>
        <taxon>Craniata</taxon>
        <taxon>Vertebrata</taxon>
        <taxon>Euteleostomi</taxon>
        <taxon>Actinopterygii</taxon>
        <taxon>Neopterygii</taxon>
        <taxon>Teleostei</taxon>
        <taxon>Anguilliformes</taxon>
        <taxon>Synaphobranchidae</taxon>
        <taxon>Synaphobranchus</taxon>
    </lineage>
</organism>
<gene>
    <name evidence="2" type="ORF">SKAU_G00140660</name>
</gene>
<comment type="caution">
    <text evidence="2">The sequence shown here is derived from an EMBL/GenBank/DDBJ whole genome shotgun (WGS) entry which is preliminary data.</text>
</comment>
<protein>
    <submittedName>
        <fullName evidence="2">Uncharacterized protein</fullName>
    </submittedName>
</protein>
<reference evidence="2" key="1">
    <citation type="journal article" date="2023" name="Science">
        <title>Genome structures resolve the early diversification of teleost fishes.</title>
        <authorList>
            <person name="Parey E."/>
            <person name="Louis A."/>
            <person name="Montfort J."/>
            <person name="Bouchez O."/>
            <person name="Roques C."/>
            <person name="Iampietro C."/>
            <person name="Lluch J."/>
            <person name="Castinel A."/>
            <person name="Donnadieu C."/>
            <person name="Desvignes T."/>
            <person name="Floi Bucao C."/>
            <person name="Jouanno E."/>
            <person name="Wen M."/>
            <person name="Mejri S."/>
            <person name="Dirks R."/>
            <person name="Jansen H."/>
            <person name="Henkel C."/>
            <person name="Chen W.J."/>
            <person name="Zahm M."/>
            <person name="Cabau C."/>
            <person name="Klopp C."/>
            <person name="Thompson A.W."/>
            <person name="Robinson-Rechavi M."/>
            <person name="Braasch I."/>
            <person name="Lecointre G."/>
            <person name="Bobe J."/>
            <person name="Postlethwait J.H."/>
            <person name="Berthelot C."/>
            <person name="Roest Crollius H."/>
            <person name="Guiguen Y."/>
        </authorList>
    </citation>
    <scope>NUCLEOTIDE SEQUENCE</scope>
    <source>
        <strain evidence="2">WJC10195</strain>
    </source>
</reference>
<feature type="compositionally biased region" description="Basic and acidic residues" evidence="1">
    <location>
        <begin position="1"/>
        <end position="11"/>
    </location>
</feature>
<proteinExistence type="predicted"/>
<keyword evidence="3" id="KW-1185">Reference proteome</keyword>
<dbReference type="AlphaFoldDB" id="A0A9Q1FT36"/>
<dbReference type="OrthoDB" id="6022771at2759"/>
<feature type="region of interest" description="Disordered" evidence="1">
    <location>
        <begin position="1"/>
        <end position="27"/>
    </location>
</feature>
<evidence type="ECO:0000256" key="1">
    <source>
        <dbReference type="SAM" id="MobiDB-lite"/>
    </source>
</evidence>
<dbReference type="EMBL" id="JAINUF010000004">
    <property type="protein sequence ID" value="KAJ8365235.1"/>
    <property type="molecule type" value="Genomic_DNA"/>
</dbReference>
<evidence type="ECO:0000313" key="2">
    <source>
        <dbReference type="EMBL" id="KAJ8365235.1"/>
    </source>
</evidence>
<name>A0A9Q1FT36_SYNKA</name>
<accession>A0A9Q1FT36</accession>
<evidence type="ECO:0000313" key="3">
    <source>
        <dbReference type="Proteomes" id="UP001152622"/>
    </source>
</evidence>
<sequence>MRAEVKVKGESTQKSSSRTAAHGKVNREKIQTLEQDMDALKSEKFQLDNQTTALQTELHNLNELCQQKEQALQQVAENNAKLAQFQQTASQLRSGYSYEVLPLLLPAEQSCNRTTVKRDNFSCSR</sequence>